<protein>
    <recommendedName>
        <fullName evidence="6">Transposable element protein</fullName>
    </recommendedName>
</protein>
<dbReference type="Pfam" id="PF25597">
    <property type="entry name" value="SH3_retrovirus"/>
    <property type="match status" value="1"/>
</dbReference>
<feature type="compositionally biased region" description="Low complexity" evidence="1">
    <location>
        <begin position="360"/>
        <end position="377"/>
    </location>
</feature>
<dbReference type="Proteomes" id="UP001054821">
    <property type="component" value="Chromosome 5"/>
</dbReference>
<dbReference type="EMBL" id="JAJFAZ020000005">
    <property type="protein sequence ID" value="KAI5327155.1"/>
    <property type="molecule type" value="Genomic_DNA"/>
</dbReference>
<dbReference type="PANTHER" id="PTHR42648:SF22">
    <property type="entry name" value="REVERSE TRANSCRIPTASE TY1_COPIA-TYPE DOMAIN-CONTAINING PROTEIN"/>
    <property type="match status" value="1"/>
</dbReference>
<evidence type="ECO:0000313" key="5">
    <source>
        <dbReference type="Proteomes" id="UP001054821"/>
    </source>
</evidence>
<evidence type="ECO:0008006" key="6">
    <source>
        <dbReference type="Google" id="ProtNLM"/>
    </source>
</evidence>
<proteinExistence type="predicted"/>
<sequence>MSGTRTILPLLQTHRSMRSILLTQLPRLVLLLPLPKNILTGKTIGCSTRQGKLYYLDWAPESEIKVGQAFTTSGTRSEGVRGKVWLWHKRLGHASFNYLKKLFPLLFSSLDVSSFQCDTCELAKSHRVSFPLSSNKSLVSFSLIHSDVWGSAKIATPTGARSFVTFIYDCTSMTWVSLLKTKGEVSSKFQHFIKWWRLNFMPEFRFFVLTMAENFSTMILTIASGKRPVAPLSSSNTENLLQNNQSPEENDKLSRRCQNHEEEIEPFYEILPALAPVPYQSLAEEVIQVTSFPKIDNTNEISHDDLISELIEPTYQLPERKNRCKPRVQYEAEKYVFIGYAPYHKGYRCYHPPSQKEDSLSPNDQSSSQNDQSPPSNFSHLAFVSQNNRSPRPRNRLPPNFQNHEETVDPFSEIFHPSSALELYQSPTEDVIVNETLEDSKWKEVKNEEMQALQKNATCELIPLPYEKKTVGCRWTYSMKLKADGSIEIYKARLVAKGYT</sequence>
<dbReference type="InterPro" id="IPR025724">
    <property type="entry name" value="GAG-pre-integrase_dom"/>
</dbReference>
<feature type="domain" description="Retroviral polymerase SH3-like" evidence="3">
    <location>
        <begin position="331"/>
        <end position="356"/>
    </location>
</feature>
<evidence type="ECO:0000259" key="2">
    <source>
        <dbReference type="Pfam" id="PF13976"/>
    </source>
</evidence>
<gene>
    <name evidence="4" type="ORF">L3X38_026551</name>
</gene>
<reference evidence="4 5" key="1">
    <citation type="journal article" date="2022" name="G3 (Bethesda)">
        <title>Whole-genome sequence and methylome profiling of the almond [Prunus dulcis (Mill.) D.A. Webb] cultivar 'Nonpareil'.</title>
        <authorList>
            <person name="D'Amico-Willman K.M."/>
            <person name="Ouma W.Z."/>
            <person name="Meulia T."/>
            <person name="Sideli G.M."/>
            <person name="Gradziel T.M."/>
            <person name="Fresnedo-Ramirez J."/>
        </authorList>
    </citation>
    <scope>NUCLEOTIDE SEQUENCE [LARGE SCALE GENOMIC DNA]</scope>
    <source>
        <strain evidence="4">Clone GOH B32 T37-40</strain>
    </source>
</reference>
<dbReference type="InterPro" id="IPR039537">
    <property type="entry name" value="Retrotran_Ty1/copia-like"/>
</dbReference>
<keyword evidence="5" id="KW-1185">Reference proteome</keyword>
<evidence type="ECO:0000313" key="4">
    <source>
        <dbReference type="EMBL" id="KAI5327155.1"/>
    </source>
</evidence>
<organism evidence="4 5">
    <name type="scientific">Prunus dulcis</name>
    <name type="common">Almond</name>
    <name type="synonym">Amygdalus dulcis</name>
    <dbReference type="NCBI Taxonomy" id="3755"/>
    <lineage>
        <taxon>Eukaryota</taxon>
        <taxon>Viridiplantae</taxon>
        <taxon>Streptophyta</taxon>
        <taxon>Embryophyta</taxon>
        <taxon>Tracheophyta</taxon>
        <taxon>Spermatophyta</taxon>
        <taxon>Magnoliopsida</taxon>
        <taxon>eudicotyledons</taxon>
        <taxon>Gunneridae</taxon>
        <taxon>Pentapetalae</taxon>
        <taxon>rosids</taxon>
        <taxon>fabids</taxon>
        <taxon>Rosales</taxon>
        <taxon>Rosaceae</taxon>
        <taxon>Amygdaloideae</taxon>
        <taxon>Amygdaleae</taxon>
        <taxon>Prunus</taxon>
    </lineage>
</organism>
<evidence type="ECO:0000259" key="3">
    <source>
        <dbReference type="Pfam" id="PF25597"/>
    </source>
</evidence>
<feature type="region of interest" description="Disordered" evidence="1">
    <location>
        <begin position="349"/>
        <end position="381"/>
    </location>
</feature>
<dbReference type="PANTHER" id="PTHR42648">
    <property type="entry name" value="TRANSPOSASE, PUTATIVE-RELATED"/>
    <property type="match status" value="1"/>
</dbReference>
<dbReference type="InterPro" id="IPR057670">
    <property type="entry name" value="SH3_retrovirus"/>
</dbReference>
<comment type="caution">
    <text evidence="4">The sequence shown here is derived from an EMBL/GenBank/DDBJ whole genome shotgun (WGS) entry which is preliminary data.</text>
</comment>
<accession>A0AAD4VL81</accession>
<feature type="compositionally biased region" description="Polar residues" evidence="1">
    <location>
        <begin position="233"/>
        <end position="247"/>
    </location>
</feature>
<dbReference type="AlphaFoldDB" id="A0AAD4VL81"/>
<dbReference type="Pfam" id="PF13976">
    <property type="entry name" value="gag_pre-integrs"/>
    <property type="match status" value="1"/>
</dbReference>
<name>A0AAD4VL81_PRUDU</name>
<feature type="domain" description="GAG-pre-integrase" evidence="2">
    <location>
        <begin position="53"/>
        <end position="125"/>
    </location>
</feature>
<evidence type="ECO:0000256" key="1">
    <source>
        <dbReference type="SAM" id="MobiDB-lite"/>
    </source>
</evidence>
<feature type="region of interest" description="Disordered" evidence="1">
    <location>
        <begin position="233"/>
        <end position="254"/>
    </location>
</feature>